<dbReference type="CDD" id="cd03886">
    <property type="entry name" value="M20_Acy1"/>
    <property type="match status" value="1"/>
</dbReference>
<dbReference type="EMBL" id="FNOP01000026">
    <property type="protein sequence ID" value="SDX35650.1"/>
    <property type="molecule type" value="Genomic_DNA"/>
</dbReference>
<dbReference type="SUPFAM" id="SSF53187">
    <property type="entry name" value="Zn-dependent exopeptidases"/>
    <property type="match status" value="1"/>
</dbReference>
<reference evidence="1 2" key="1">
    <citation type="submission" date="2016-10" db="EMBL/GenBank/DDBJ databases">
        <authorList>
            <person name="Varghese N."/>
            <person name="Submissions S."/>
        </authorList>
    </citation>
    <scope>NUCLEOTIDE SEQUENCE [LARGE SCALE GENOMIC DNA]</scope>
    <source>
        <strain evidence="1 2">WCC6</strain>
    </source>
</reference>
<protein>
    <submittedName>
        <fullName evidence="1">Amidohydrolase</fullName>
    </submittedName>
</protein>
<evidence type="ECO:0000313" key="2">
    <source>
        <dbReference type="Proteomes" id="UP000182379"/>
    </source>
</evidence>
<dbReference type="AlphaFoldDB" id="A0A1H3B0X9"/>
<organism evidence="1 2">
    <name type="scientific">Acidaminococcus fermentans</name>
    <dbReference type="NCBI Taxonomy" id="905"/>
    <lineage>
        <taxon>Bacteria</taxon>
        <taxon>Bacillati</taxon>
        <taxon>Bacillota</taxon>
        <taxon>Negativicutes</taxon>
        <taxon>Acidaminococcales</taxon>
        <taxon>Acidaminococcaceae</taxon>
        <taxon>Acidaminococcus</taxon>
    </lineage>
</organism>
<dbReference type="PANTHER" id="PTHR11014:SF63">
    <property type="entry name" value="METALLOPEPTIDASE, PUTATIVE (AFU_ORTHOLOGUE AFUA_6G09600)-RELATED"/>
    <property type="match status" value="1"/>
</dbReference>
<dbReference type="Gene3D" id="3.30.70.360">
    <property type="match status" value="1"/>
</dbReference>
<dbReference type="Proteomes" id="UP000182379">
    <property type="component" value="Unassembled WGS sequence"/>
</dbReference>
<evidence type="ECO:0000313" key="1">
    <source>
        <dbReference type="EMBL" id="SDX35650.1"/>
    </source>
</evidence>
<dbReference type="RefSeq" id="WP_143025799.1">
    <property type="nucleotide sequence ID" value="NZ_FNOP01000026.1"/>
</dbReference>
<dbReference type="NCBIfam" id="TIGR01891">
    <property type="entry name" value="amidohydrolases"/>
    <property type="match status" value="1"/>
</dbReference>
<name>A0A1H3B0X9_ACIFE</name>
<gene>
    <name evidence="1" type="ORF">SAMN05216495_12611</name>
</gene>
<feature type="non-terminal residue" evidence="1">
    <location>
        <position position="259"/>
    </location>
</feature>
<dbReference type="InterPro" id="IPR017439">
    <property type="entry name" value="Amidohydrolase"/>
</dbReference>
<dbReference type="Gene3D" id="3.40.630.10">
    <property type="entry name" value="Zn peptidases"/>
    <property type="match status" value="1"/>
</dbReference>
<proteinExistence type="predicted"/>
<dbReference type="Pfam" id="PF01546">
    <property type="entry name" value="Peptidase_M20"/>
    <property type="match status" value="1"/>
</dbReference>
<dbReference type="InterPro" id="IPR002933">
    <property type="entry name" value="Peptidase_M20"/>
</dbReference>
<dbReference type="PANTHER" id="PTHR11014">
    <property type="entry name" value="PEPTIDASE M20 FAMILY MEMBER"/>
    <property type="match status" value="1"/>
</dbReference>
<accession>A0A1H3B0X9</accession>
<comment type="caution">
    <text evidence="1">The sequence shown here is derived from an EMBL/GenBank/DDBJ whole genome shotgun (WGS) entry which is preliminary data.</text>
</comment>
<sequence>MEKKIALLSQLAEEDQEYIRELRRSFHRHPELSFQEFETTRTLAEELRKCPGMEVTTWEGKTGVLGVLHGEKAGKVVALRADIDALPLEEKSGLPFLSEQSGAAHCCGHDLHMSVLIGVARILSHHPELYNGTVKFIFQPGEEKLGGSETMIERGVLKNPDAQAIFAMHTWPAVDAGSVGFRAGAFMASSDDIDLKIIGKSGHAAHPDQCADPIVAAAAVISGLQTIVSREIKPTDSTVLTISMIQGGKARNVIAPDVT</sequence>
<keyword evidence="1" id="KW-0378">Hydrolase</keyword>
<dbReference type="GO" id="GO:0016787">
    <property type="term" value="F:hydrolase activity"/>
    <property type="evidence" value="ECO:0007669"/>
    <property type="project" value="UniProtKB-KW"/>
</dbReference>